<protein>
    <submittedName>
        <fullName evidence="2">Uncharacterized protein</fullName>
    </submittedName>
</protein>
<comment type="caution">
    <text evidence="2">The sequence shown here is derived from an EMBL/GenBank/DDBJ whole genome shotgun (WGS) entry which is preliminary data.</text>
</comment>
<reference evidence="3" key="1">
    <citation type="journal article" date="2019" name="Int. J. Syst. Evol. Microbiol.">
        <title>The Global Catalogue of Microorganisms (GCM) 10K type strain sequencing project: providing services to taxonomists for standard genome sequencing and annotation.</title>
        <authorList>
            <consortium name="The Broad Institute Genomics Platform"/>
            <consortium name="The Broad Institute Genome Sequencing Center for Infectious Disease"/>
            <person name="Wu L."/>
            <person name="Ma J."/>
        </authorList>
    </citation>
    <scope>NUCLEOTIDE SEQUENCE [LARGE SCALE GENOMIC DNA]</scope>
    <source>
        <strain evidence="3">JCM 17498</strain>
    </source>
</reference>
<evidence type="ECO:0000256" key="1">
    <source>
        <dbReference type="SAM" id="SignalP"/>
    </source>
</evidence>
<evidence type="ECO:0000313" key="2">
    <source>
        <dbReference type="EMBL" id="GAA3712764.1"/>
    </source>
</evidence>
<keyword evidence="3" id="KW-1185">Reference proteome</keyword>
<feature type="signal peptide" evidence="1">
    <location>
        <begin position="1"/>
        <end position="32"/>
    </location>
</feature>
<gene>
    <name evidence="2" type="ORF">GCM10022268_21980</name>
</gene>
<organism evidence="2 3">
    <name type="scientific">Sphingomonas cynarae</name>
    <dbReference type="NCBI Taxonomy" id="930197"/>
    <lineage>
        <taxon>Bacteria</taxon>
        <taxon>Pseudomonadati</taxon>
        <taxon>Pseudomonadota</taxon>
        <taxon>Alphaproteobacteria</taxon>
        <taxon>Sphingomonadales</taxon>
        <taxon>Sphingomonadaceae</taxon>
        <taxon>Sphingomonas</taxon>
    </lineage>
</organism>
<feature type="chain" id="PRO_5045864235" evidence="1">
    <location>
        <begin position="33"/>
        <end position="51"/>
    </location>
</feature>
<evidence type="ECO:0000313" key="3">
    <source>
        <dbReference type="Proteomes" id="UP001500523"/>
    </source>
</evidence>
<proteinExistence type="predicted"/>
<accession>A0ABP7E622</accession>
<dbReference type="RefSeq" id="WP_344693424.1">
    <property type="nucleotide sequence ID" value="NZ_BAABBF010000004.1"/>
</dbReference>
<sequence>MFNEFTRKFATLALTIVMSATCVLTAVGPAEADGGSFNQGRAVAMAARFVA</sequence>
<name>A0ABP7E622_9SPHN</name>
<keyword evidence="1" id="KW-0732">Signal</keyword>
<dbReference type="Proteomes" id="UP001500523">
    <property type="component" value="Unassembled WGS sequence"/>
</dbReference>
<dbReference type="EMBL" id="BAABBF010000004">
    <property type="protein sequence ID" value="GAA3712764.1"/>
    <property type="molecule type" value="Genomic_DNA"/>
</dbReference>